<name>A0A9P7ES94_9AGAM</name>
<organism evidence="2 3">
    <name type="scientific">Suillus discolor</name>
    <dbReference type="NCBI Taxonomy" id="1912936"/>
    <lineage>
        <taxon>Eukaryota</taxon>
        <taxon>Fungi</taxon>
        <taxon>Dikarya</taxon>
        <taxon>Basidiomycota</taxon>
        <taxon>Agaricomycotina</taxon>
        <taxon>Agaricomycetes</taxon>
        <taxon>Agaricomycetidae</taxon>
        <taxon>Boletales</taxon>
        <taxon>Suillineae</taxon>
        <taxon>Suillaceae</taxon>
        <taxon>Suillus</taxon>
    </lineage>
</organism>
<dbReference type="OrthoDB" id="2673676at2759"/>
<dbReference type="AlphaFoldDB" id="A0A9P7ES94"/>
<accession>A0A9P7ES94</accession>
<reference evidence="2" key="1">
    <citation type="journal article" date="2020" name="New Phytol.">
        <title>Comparative genomics reveals dynamic genome evolution in host specialist ectomycorrhizal fungi.</title>
        <authorList>
            <person name="Lofgren L.A."/>
            <person name="Nguyen N.H."/>
            <person name="Vilgalys R."/>
            <person name="Ruytinx J."/>
            <person name="Liao H.L."/>
            <person name="Branco S."/>
            <person name="Kuo A."/>
            <person name="LaButti K."/>
            <person name="Lipzen A."/>
            <person name="Andreopoulos W."/>
            <person name="Pangilinan J."/>
            <person name="Riley R."/>
            <person name="Hundley H."/>
            <person name="Na H."/>
            <person name="Barry K."/>
            <person name="Grigoriev I.V."/>
            <person name="Stajich J.E."/>
            <person name="Kennedy P.G."/>
        </authorList>
    </citation>
    <scope>NUCLEOTIDE SEQUENCE</scope>
    <source>
        <strain evidence="2">FC423</strain>
    </source>
</reference>
<feature type="region of interest" description="Disordered" evidence="1">
    <location>
        <begin position="147"/>
        <end position="171"/>
    </location>
</feature>
<protein>
    <submittedName>
        <fullName evidence="2">Uncharacterized protein</fullName>
    </submittedName>
</protein>
<dbReference type="GeneID" id="64704977"/>
<evidence type="ECO:0000313" key="3">
    <source>
        <dbReference type="Proteomes" id="UP000823399"/>
    </source>
</evidence>
<keyword evidence="3" id="KW-1185">Reference proteome</keyword>
<evidence type="ECO:0000256" key="1">
    <source>
        <dbReference type="SAM" id="MobiDB-lite"/>
    </source>
</evidence>
<dbReference type="Proteomes" id="UP000823399">
    <property type="component" value="Unassembled WGS sequence"/>
</dbReference>
<gene>
    <name evidence="2" type="ORF">F5147DRAFT_781923</name>
</gene>
<evidence type="ECO:0000313" key="2">
    <source>
        <dbReference type="EMBL" id="KAG2085710.1"/>
    </source>
</evidence>
<dbReference type="EMBL" id="JABBWM010000163">
    <property type="protein sequence ID" value="KAG2085710.1"/>
    <property type="molecule type" value="Genomic_DNA"/>
</dbReference>
<sequence length="497" mass="55784">MTAEGQVGVIKISEVLENLRDDIKELTRAWVVPGYQIPLYTQTAPMIQLFIEELVKEYRYLKGAINDFGDWDGDADGKPWARDIRALCSARDIDFDPCTVDESEAATENALTEDIITAGVLEDTKFSALKLTKASVATGYDLDDSLTGYTSPTSSRSASPTPSELDEMEKDPTLCVGVKKIPRPVYLAQLGEMVRNTRVKPGEESQEDFCISLDEPSQEQDLLRTQLLNEIYCRKQEEGKYKMGHTHDSCNSRLGRKHSRISPSDSMTSNSSSKHRRLSSSKDISDLITAIPKPPAITKQLSRYVLHAQQKFTPYEKLHGRLPNALELRYTDRFCGRYPGETNMSLADVQVGKDVLERGVVLLSKETVAQIIVAKRAACESMRLRAMTMAWKIQASSEHSKLLELIFKDEAKKFADRAAAVSFMETLVPQDKQELESTVDFHVGAYSHDLTSLAVGDLQLEQIEDLACNLPEKGKSHHHHDVRRNFSESESEFEWDG</sequence>
<dbReference type="RefSeq" id="XP_041284730.1">
    <property type="nucleotide sequence ID" value="XM_041442718.1"/>
</dbReference>
<feature type="compositionally biased region" description="Low complexity" evidence="1">
    <location>
        <begin position="262"/>
        <end position="272"/>
    </location>
</feature>
<feature type="compositionally biased region" description="Low complexity" evidence="1">
    <location>
        <begin position="150"/>
        <end position="163"/>
    </location>
</feature>
<feature type="region of interest" description="Disordered" evidence="1">
    <location>
        <begin position="243"/>
        <end position="281"/>
    </location>
</feature>
<proteinExistence type="predicted"/>
<comment type="caution">
    <text evidence="2">The sequence shown here is derived from an EMBL/GenBank/DDBJ whole genome shotgun (WGS) entry which is preliminary data.</text>
</comment>